<protein>
    <submittedName>
        <fullName evidence="1">Uncharacterized protein</fullName>
    </submittedName>
</protein>
<evidence type="ECO:0000313" key="2">
    <source>
        <dbReference type="Proteomes" id="UP000320914"/>
    </source>
</evidence>
<proteinExistence type="predicted"/>
<sequence>MFLEITGFLAGDNEDDSIKFELDVSPEFEQAVMDVLGWDSLAAEANGELPLTGGQVQQLEIAIQQSLPKELELFIGVRA</sequence>
<dbReference type="InterPro" id="IPR049810">
    <property type="entry name" value="S6_alt_immun-like"/>
</dbReference>
<reference evidence="1 2" key="1">
    <citation type="journal article" date="2019" name="Environ. Microbiol.">
        <title>Species interactions and distinct microbial communities in high Arctic permafrost affected cryosols are associated with the CH4 and CO2 gas fluxes.</title>
        <authorList>
            <person name="Altshuler I."/>
            <person name="Hamel J."/>
            <person name="Turney S."/>
            <person name="Magnuson E."/>
            <person name="Levesque R."/>
            <person name="Greer C."/>
            <person name="Whyte L.G."/>
        </authorList>
    </citation>
    <scope>NUCLEOTIDE SEQUENCE [LARGE SCALE GENOMIC DNA]</scope>
    <source>
        <strain evidence="1 2">OWC5</strain>
    </source>
</reference>
<name>A0A502I5J0_9PSED</name>
<dbReference type="Proteomes" id="UP000320914">
    <property type="component" value="Unassembled WGS sequence"/>
</dbReference>
<dbReference type="EMBL" id="RCZA01000008">
    <property type="protein sequence ID" value="TPG82131.1"/>
    <property type="molecule type" value="Genomic_DNA"/>
</dbReference>
<dbReference type="RefSeq" id="WP_140680362.1">
    <property type="nucleotide sequence ID" value="NZ_RCZA01000008.1"/>
</dbReference>
<organism evidence="1 2">
    <name type="scientific">Pseudomonas mandelii</name>
    <dbReference type="NCBI Taxonomy" id="75612"/>
    <lineage>
        <taxon>Bacteria</taxon>
        <taxon>Pseudomonadati</taxon>
        <taxon>Pseudomonadota</taxon>
        <taxon>Gammaproteobacteria</taxon>
        <taxon>Pseudomonadales</taxon>
        <taxon>Pseudomonadaceae</taxon>
        <taxon>Pseudomonas</taxon>
    </lineage>
</organism>
<accession>A0A502I5J0</accession>
<gene>
    <name evidence="1" type="ORF">EAH74_19235</name>
</gene>
<dbReference type="NCBIfam" id="NF040643">
    <property type="entry name" value="S6_alt_immun"/>
    <property type="match status" value="1"/>
</dbReference>
<dbReference type="AlphaFoldDB" id="A0A502I5J0"/>
<evidence type="ECO:0000313" key="1">
    <source>
        <dbReference type="EMBL" id="TPG82131.1"/>
    </source>
</evidence>
<comment type="caution">
    <text evidence="1">The sequence shown here is derived from an EMBL/GenBank/DDBJ whole genome shotgun (WGS) entry which is preliminary data.</text>
</comment>